<feature type="compositionally biased region" description="Basic and acidic residues" evidence="1">
    <location>
        <begin position="419"/>
        <end position="430"/>
    </location>
</feature>
<feature type="compositionally biased region" description="Pro residues" evidence="1">
    <location>
        <begin position="690"/>
        <end position="735"/>
    </location>
</feature>
<feature type="compositionally biased region" description="Pro residues" evidence="1">
    <location>
        <begin position="504"/>
        <end position="516"/>
    </location>
</feature>
<feature type="region of interest" description="Disordered" evidence="1">
    <location>
        <begin position="379"/>
        <end position="440"/>
    </location>
</feature>
<comment type="caution">
    <text evidence="2">The sequence shown here is derived from an EMBL/GenBank/DDBJ whole genome shotgun (WGS) entry which is preliminary data.</text>
</comment>
<protein>
    <recommendedName>
        <fullName evidence="4">DUF4226 domain-containing protein</fullName>
    </recommendedName>
</protein>
<feature type="compositionally biased region" description="Basic and acidic residues" evidence="1">
    <location>
        <begin position="488"/>
        <end position="500"/>
    </location>
</feature>
<proteinExistence type="predicted"/>
<gene>
    <name evidence="2" type="ORF">F0Q45_08385</name>
</gene>
<dbReference type="EMBL" id="VTZN01000035">
    <property type="protein sequence ID" value="KAA1250702.1"/>
    <property type="molecule type" value="Genomic_DNA"/>
</dbReference>
<sequence>MTDSEARKFGDATSWATWNKDNGVVGWSTPGWALPGDPTRYISKDDGVWKAVLFNAQTAYGDPNIHYNTDDTGSQRYLVFGDGTRLPADGTIVYHDAGSGKNWIQNQNGSVTVADKDFKPTGPTFAPLGYRRSADGKMYMPVDARGNQIGPQQPFLTPGTELHGNPADPNAILTPVNKNGDYYTLDPATGRRDFFDKSGKPISETQYQAGAGAPPNGQPPAQQPAPGQKAPLQSTKVNIPDGMTTPQYPQWATDVDPDVPNQMTGVIVRLYELFGSGTPATSKLPEFPFRTDTGERSGIDAYDTVKSDFKRIEAEFDAAATAFKTAVQHSANVTKAGRDAINNAIATFNSTAKTLDEGNWDGLLHAESTLLDTVKTEVENAAKSPQSVPSNPAGGPETPMTQPAPAPGPADPSLTGRPPTDDTTKDDLKDLLGMGSPFGMPMGGNPLGGLGAMNPLGSLGGMNPLGGGGGANPLSPLADAVKPLARLADADTNKADEKKSPITPLNPGPHNTPPPASSNSSGPAPAEPAAAAGPAPGHTGPANQPSATPAGNSGSKPTVTLPDGTVVDAPSKRAADAAQNAIDKASPGGDAAQKAYSPTGLELPGDGKNLGARVDPSDMKPGDVLKWQDKTMVAVAPGLVADPHQPGVVHTLEEVLKDQKGFQGIFDPNATDPTLSTHTSAPPLTDPQAPSHPPGQPPAAQPAPPPADHQPPPSASNSPQAPPTTPVPAEPPPDSVPLSGPGPAAAPAGQQPAPQLSSTVPQAAPPSPFEGAALPPATRTTKHERIAAGME</sequence>
<dbReference type="OrthoDB" id="4668441at2"/>
<organism evidence="2 3">
    <name type="scientific">Mycobacterium simiae</name>
    <name type="common">Mycobacterium habana</name>
    <dbReference type="NCBI Taxonomy" id="1784"/>
    <lineage>
        <taxon>Bacteria</taxon>
        <taxon>Bacillati</taxon>
        <taxon>Actinomycetota</taxon>
        <taxon>Actinomycetes</taxon>
        <taxon>Mycobacteriales</taxon>
        <taxon>Mycobacteriaceae</taxon>
        <taxon>Mycobacterium</taxon>
        <taxon>Mycobacterium simiae complex</taxon>
    </lineage>
</organism>
<feature type="compositionally biased region" description="Polar residues" evidence="1">
    <location>
        <begin position="671"/>
        <end position="682"/>
    </location>
</feature>
<feature type="compositionally biased region" description="Low complexity" evidence="1">
    <location>
        <begin position="206"/>
        <end position="215"/>
    </location>
</feature>
<feature type="region of interest" description="Disordered" evidence="1">
    <location>
        <begin position="660"/>
        <end position="791"/>
    </location>
</feature>
<name>A0A5B1BRM3_MYCSI</name>
<evidence type="ECO:0000313" key="2">
    <source>
        <dbReference type="EMBL" id="KAA1250702.1"/>
    </source>
</evidence>
<feature type="region of interest" description="Disordered" evidence="1">
    <location>
        <begin position="205"/>
        <end position="256"/>
    </location>
</feature>
<feature type="compositionally biased region" description="Basic and acidic residues" evidence="1">
    <location>
        <begin position="781"/>
        <end position="791"/>
    </location>
</feature>
<evidence type="ECO:0000313" key="3">
    <source>
        <dbReference type="Proteomes" id="UP000324701"/>
    </source>
</evidence>
<reference evidence="2 3" key="1">
    <citation type="submission" date="2019-09" db="EMBL/GenBank/DDBJ databases">
        <title>Report of infection by Mycobacterium simiae a patient suffering from pulmonary tuberculosis.</title>
        <authorList>
            <person name="Mohanty P.S."/>
            <person name="Bansal A.K."/>
            <person name="Singh H."/>
            <person name="Sharma S."/>
            <person name="Patil S.A."/>
            <person name="Upadhaya P."/>
            <person name="Singh P.K."/>
            <person name="Kumar D."/>
            <person name="Kumar S."/>
            <person name="Singh R.K."/>
            <person name="Chaudhary B."/>
        </authorList>
    </citation>
    <scope>NUCLEOTIDE SEQUENCE [LARGE SCALE GENOMIC DNA]</scope>
    <source>
        <strain evidence="2 3">JAL-560-SIM</strain>
    </source>
</reference>
<feature type="region of interest" description="Disordered" evidence="1">
    <location>
        <begin position="486"/>
        <end position="622"/>
    </location>
</feature>
<accession>A0A5B1BRM3</accession>
<feature type="compositionally biased region" description="Low complexity" evidence="1">
    <location>
        <begin position="517"/>
        <end position="542"/>
    </location>
</feature>
<evidence type="ECO:0000256" key="1">
    <source>
        <dbReference type="SAM" id="MobiDB-lite"/>
    </source>
</evidence>
<keyword evidence="3" id="KW-1185">Reference proteome</keyword>
<feature type="compositionally biased region" description="Low complexity" evidence="1">
    <location>
        <begin position="224"/>
        <end position="233"/>
    </location>
</feature>
<dbReference type="Proteomes" id="UP000324701">
    <property type="component" value="Unassembled WGS sequence"/>
</dbReference>
<feature type="compositionally biased region" description="Low complexity" evidence="1">
    <location>
        <begin position="431"/>
        <end position="440"/>
    </location>
</feature>
<feature type="compositionally biased region" description="Low complexity" evidence="1">
    <location>
        <begin position="741"/>
        <end position="755"/>
    </location>
</feature>
<feature type="compositionally biased region" description="Polar residues" evidence="1">
    <location>
        <begin position="543"/>
        <end position="558"/>
    </location>
</feature>
<dbReference type="AlphaFoldDB" id="A0A5B1BRM3"/>
<evidence type="ECO:0008006" key="4">
    <source>
        <dbReference type="Google" id="ProtNLM"/>
    </source>
</evidence>
<dbReference type="RefSeq" id="WP_149653500.1">
    <property type="nucleotide sequence ID" value="NZ_VTZN01000035.1"/>
</dbReference>
<feature type="compositionally biased region" description="Low complexity" evidence="1">
    <location>
        <begin position="576"/>
        <end position="585"/>
    </location>
</feature>